<dbReference type="Pfam" id="PF13489">
    <property type="entry name" value="Methyltransf_23"/>
    <property type="match status" value="1"/>
</dbReference>
<evidence type="ECO:0000313" key="1">
    <source>
        <dbReference type="EMBL" id="PZE18672.1"/>
    </source>
</evidence>
<protein>
    <recommendedName>
        <fullName evidence="3">Class I SAM-dependent methyltransferase</fullName>
    </recommendedName>
</protein>
<dbReference type="AlphaFoldDB" id="A0A2W1NSP8"/>
<sequence>MKSYQKIFAAKYDSFMRNLENSLGPIRKELLGDLEGNILDVGSGTGVNFEYFSPKANVIAVEPSKFMLDKSELKLPKKANITTYNIDVTDKTLDNIVPQHSLDYIICTLVLCTIPDQKLALDKFKKWLKPSGKLIILEHIHAQKKVNRILQNMANPIWQLVGDGCNLNRDTDVFIKAAGFKLESEHYFKKGLRFYQAIFTV</sequence>
<evidence type="ECO:0008006" key="3">
    <source>
        <dbReference type="Google" id="ProtNLM"/>
    </source>
</evidence>
<dbReference type="PANTHER" id="PTHR45036">
    <property type="entry name" value="METHYLTRANSFERASE LIKE 7B"/>
    <property type="match status" value="1"/>
</dbReference>
<dbReference type="InterPro" id="IPR052356">
    <property type="entry name" value="Thiol_S-MT"/>
</dbReference>
<name>A0A2W1NSP8_9FLAO</name>
<dbReference type="PANTHER" id="PTHR45036:SF1">
    <property type="entry name" value="METHYLTRANSFERASE LIKE 7A"/>
    <property type="match status" value="1"/>
</dbReference>
<proteinExistence type="predicted"/>
<dbReference type="EMBL" id="QKSB01000001">
    <property type="protein sequence ID" value="PZE18672.1"/>
    <property type="molecule type" value="Genomic_DNA"/>
</dbReference>
<organism evidence="1 2">
    <name type="scientific">Putridiphycobacter roseus</name>
    <dbReference type="NCBI Taxonomy" id="2219161"/>
    <lineage>
        <taxon>Bacteria</taxon>
        <taxon>Pseudomonadati</taxon>
        <taxon>Bacteroidota</taxon>
        <taxon>Flavobacteriia</taxon>
        <taxon>Flavobacteriales</taxon>
        <taxon>Crocinitomicaceae</taxon>
        <taxon>Putridiphycobacter</taxon>
    </lineage>
</organism>
<dbReference type="CDD" id="cd02440">
    <property type="entry name" value="AdoMet_MTases"/>
    <property type="match status" value="1"/>
</dbReference>
<gene>
    <name evidence="1" type="ORF">DNU06_02260</name>
</gene>
<dbReference type="Gene3D" id="3.40.50.150">
    <property type="entry name" value="Vaccinia Virus protein VP39"/>
    <property type="match status" value="1"/>
</dbReference>
<evidence type="ECO:0000313" key="2">
    <source>
        <dbReference type="Proteomes" id="UP000249248"/>
    </source>
</evidence>
<comment type="caution">
    <text evidence="1">The sequence shown here is derived from an EMBL/GenBank/DDBJ whole genome shotgun (WGS) entry which is preliminary data.</text>
</comment>
<dbReference type="InterPro" id="IPR029063">
    <property type="entry name" value="SAM-dependent_MTases_sf"/>
</dbReference>
<accession>A0A2W1NSP8</accession>
<dbReference type="Proteomes" id="UP000249248">
    <property type="component" value="Unassembled WGS sequence"/>
</dbReference>
<reference evidence="1 2" key="1">
    <citation type="submission" date="2018-06" db="EMBL/GenBank/DDBJ databases">
        <title>The draft genome sequence of Crocinitomix sp. SM1701.</title>
        <authorList>
            <person name="Zhang X."/>
        </authorList>
    </citation>
    <scope>NUCLEOTIDE SEQUENCE [LARGE SCALE GENOMIC DNA]</scope>
    <source>
        <strain evidence="1 2">SM1701</strain>
    </source>
</reference>
<dbReference type="SUPFAM" id="SSF53335">
    <property type="entry name" value="S-adenosyl-L-methionine-dependent methyltransferases"/>
    <property type="match status" value="1"/>
</dbReference>
<keyword evidence="2" id="KW-1185">Reference proteome</keyword>